<reference evidence="1" key="2">
    <citation type="journal article" date="2015" name="Data Brief">
        <title>Shoot transcriptome of the giant reed, Arundo donax.</title>
        <authorList>
            <person name="Barrero R.A."/>
            <person name="Guerrero F.D."/>
            <person name="Moolhuijzen P."/>
            <person name="Goolsby J.A."/>
            <person name="Tidwell J."/>
            <person name="Bellgard S.E."/>
            <person name="Bellgard M.I."/>
        </authorList>
    </citation>
    <scope>NUCLEOTIDE SEQUENCE</scope>
    <source>
        <tissue evidence="1">Shoot tissue taken approximately 20 cm above the soil surface</tissue>
    </source>
</reference>
<dbReference type="EMBL" id="GBRH01243265">
    <property type="protein sequence ID" value="JAD54630.1"/>
    <property type="molecule type" value="Transcribed_RNA"/>
</dbReference>
<protein>
    <submittedName>
        <fullName evidence="1">Uncharacterized protein</fullName>
    </submittedName>
</protein>
<accession>A0A0A9B0G4</accession>
<sequence length="39" mass="4764">MQHLKMKHYSYTRNDQNPISKDWISVVFFKFVPARSLCF</sequence>
<evidence type="ECO:0000313" key="1">
    <source>
        <dbReference type="EMBL" id="JAD54630.1"/>
    </source>
</evidence>
<organism evidence="1">
    <name type="scientific">Arundo donax</name>
    <name type="common">Giant reed</name>
    <name type="synonym">Donax arundinaceus</name>
    <dbReference type="NCBI Taxonomy" id="35708"/>
    <lineage>
        <taxon>Eukaryota</taxon>
        <taxon>Viridiplantae</taxon>
        <taxon>Streptophyta</taxon>
        <taxon>Embryophyta</taxon>
        <taxon>Tracheophyta</taxon>
        <taxon>Spermatophyta</taxon>
        <taxon>Magnoliopsida</taxon>
        <taxon>Liliopsida</taxon>
        <taxon>Poales</taxon>
        <taxon>Poaceae</taxon>
        <taxon>PACMAD clade</taxon>
        <taxon>Arundinoideae</taxon>
        <taxon>Arundineae</taxon>
        <taxon>Arundo</taxon>
    </lineage>
</organism>
<dbReference type="AlphaFoldDB" id="A0A0A9B0G4"/>
<reference evidence="1" key="1">
    <citation type="submission" date="2014-09" db="EMBL/GenBank/DDBJ databases">
        <authorList>
            <person name="Magalhaes I.L.F."/>
            <person name="Oliveira U."/>
            <person name="Santos F.R."/>
            <person name="Vidigal T.H.D.A."/>
            <person name="Brescovit A.D."/>
            <person name="Santos A.J."/>
        </authorList>
    </citation>
    <scope>NUCLEOTIDE SEQUENCE</scope>
    <source>
        <tissue evidence="1">Shoot tissue taken approximately 20 cm above the soil surface</tissue>
    </source>
</reference>
<name>A0A0A9B0G4_ARUDO</name>
<proteinExistence type="predicted"/>